<dbReference type="PANTHER" id="PTHR19876">
    <property type="entry name" value="COATOMER"/>
    <property type="match status" value="1"/>
</dbReference>
<evidence type="ECO:0000313" key="5">
    <source>
        <dbReference type="EMBL" id="GBG82108.1"/>
    </source>
</evidence>
<dbReference type="STRING" id="69332.A0A388LIG2"/>
<dbReference type="Gene3D" id="2.130.10.10">
    <property type="entry name" value="YVTN repeat-like/Quinoprotein amine dehydrogenase"/>
    <property type="match status" value="1"/>
</dbReference>
<reference evidence="5 6" key="1">
    <citation type="journal article" date="2018" name="Cell">
        <title>The Chara Genome: Secondary Complexity and Implications for Plant Terrestrialization.</title>
        <authorList>
            <person name="Nishiyama T."/>
            <person name="Sakayama H."/>
            <person name="Vries J.D."/>
            <person name="Buschmann H."/>
            <person name="Saint-Marcoux D."/>
            <person name="Ullrich K.K."/>
            <person name="Haas F.B."/>
            <person name="Vanderstraeten L."/>
            <person name="Becker D."/>
            <person name="Lang D."/>
            <person name="Vosolsobe S."/>
            <person name="Rombauts S."/>
            <person name="Wilhelmsson P.K.I."/>
            <person name="Janitza P."/>
            <person name="Kern R."/>
            <person name="Heyl A."/>
            <person name="Rumpler F."/>
            <person name="Villalobos L.I.A.C."/>
            <person name="Clay J.M."/>
            <person name="Skokan R."/>
            <person name="Toyoda A."/>
            <person name="Suzuki Y."/>
            <person name="Kagoshima H."/>
            <person name="Schijlen E."/>
            <person name="Tajeshwar N."/>
            <person name="Catarino B."/>
            <person name="Hetherington A.J."/>
            <person name="Saltykova A."/>
            <person name="Bonnot C."/>
            <person name="Breuninger H."/>
            <person name="Symeonidi A."/>
            <person name="Radhakrishnan G.V."/>
            <person name="Van Nieuwerburgh F."/>
            <person name="Deforce D."/>
            <person name="Chang C."/>
            <person name="Karol K.G."/>
            <person name="Hedrich R."/>
            <person name="Ulvskov P."/>
            <person name="Glockner G."/>
            <person name="Delwiche C.F."/>
            <person name="Petrasek J."/>
            <person name="Van de Peer Y."/>
            <person name="Friml J."/>
            <person name="Beilby M."/>
            <person name="Dolan L."/>
            <person name="Kohara Y."/>
            <person name="Sugano S."/>
            <person name="Fujiyama A."/>
            <person name="Delaux P.-M."/>
            <person name="Quint M."/>
            <person name="TheiBen G."/>
            <person name="Hagemann M."/>
            <person name="Harholt J."/>
            <person name="Dunand C."/>
            <person name="Zachgo S."/>
            <person name="Langdale J."/>
            <person name="Maumus F."/>
            <person name="Straeten D.V.D."/>
            <person name="Gould S.B."/>
            <person name="Rensing S.A."/>
        </authorList>
    </citation>
    <scope>NUCLEOTIDE SEQUENCE [LARGE SCALE GENOMIC DNA]</scope>
    <source>
        <strain evidence="5 6">S276</strain>
    </source>
</reference>
<evidence type="ECO:0000256" key="1">
    <source>
        <dbReference type="ARBA" id="ARBA00022574"/>
    </source>
</evidence>
<keyword evidence="1 3" id="KW-0853">WD repeat</keyword>
<evidence type="ECO:0000313" key="6">
    <source>
        <dbReference type="Proteomes" id="UP000265515"/>
    </source>
</evidence>
<sequence>MGECSGEPELRIVPKFERKDDYVLVGACTSDLLINLHPVEPWVIFAPNWFALQVWNYDDGTQVALWELPVAQGALEAQFITQNNWIVVKEFNSLAIYDKQGSKLQRIKALMGKTDESYPLSMAVHPTLPYLMAGFGDDNFFLWYWGEGWEKSEKVVLRGHSGCVRQVVFHPIESHIFASAGGEGTIKVWNLEDASVIRTLEGDESDVRKTASEIGFGNGLHKSLMISLHCNKRCVYVWDYESGACVAKWDAHEEKCESAFFHPHLPYIFTAAEDGEVKVWSDSNYQQVSSYFCPWEGELQRMRPCGKSNMLVLGGGGEFRAEKVVTRGEEKDNKKEPEQKEFEILAERPRIEPKNEFADSVANSLSLRRRLSTGCVADGSRGDLLGFLFGAIRPGCRRRLTQELTVPIAQLADHLDVSIVSQVDPRLVPHVTSRTLSPYLQWSACVEGFPSRIPPSRLDYLDPRNIVDPAFYRPPCEDELEEIIREELAEESSEEEEENPNEDEGEPAQHQGGAEDELLQTESEEEAEEEDNEQGSGDDNDEEKANKDPQLKIVPVADLPISNDPTLDPEPPQPDDGHVAQVAGPSARRPPSPPRLLIGFDAIEDDTAFKNALDFNAGCWGVDL</sequence>
<gene>
    <name evidence="5" type="ORF">CBR_g34389</name>
</gene>
<evidence type="ECO:0000256" key="3">
    <source>
        <dbReference type="PROSITE-ProRule" id="PRU00221"/>
    </source>
</evidence>
<feature type="repeat" description="WD" evidence="3">
    <location>
        <begin position="157"/>
        <end position="199"/>
    </location>
</feature>
<dbReference type="GO" id="GO:0006890">
    <property type="term" value="P:retrograde vesicle-mediated transport, Golgi to endoplasmic reticulum"/>
    <property type="evidence" value="ECO:0007669"/>
    <property type="project" value="TreeGrafter"/>
</dbReference>
<dbReference type="EMBL" id="BFEA01000397">
    <property type="protein sequence ID" value="GBG82108.1"/>
    <property type="molecule type" value="Genomic_DNA"/>
</dbReference>
<dbReference type="InterPro" id="IPR015943">
    <property type="entry name" value="WD40/YVTN_repeat-like_dom_sf"/>
</dbReference>
<dbReference type="Gramene" id="GBG82108">
    <property type="protein sequence ID" value="GBG82108"/>
    <property type="gene ID" value="CBR_g34389"/>
</dbReference>
<feature type="compositionally biased region" description="Acidic residues" evidence="4">
    <location>
        <begin position="514"/>
        <end position="542"/>
    </location>
</feature>
<dbReference type="OrthoDB" id="582756at2759"/>
<dbReference type="GO" id="GO:0006891">
    <property type="term" value="P:intra-Golgi vesicle-mediated transport"/>
    <property type="evidence" value="ECO:0007669"/>
    <property type="project" value="TreeGrafter"/>
</dbReference>
<comment type="caution">
    <text evidence="5">The sequence shown here is derived from an EMBL/GenBank/DDBJ whole genome shotgun (WGS) entry which is preliminary data.</text>
</comment>
<dbReference type="GO" id="GO:0006886">
    <property type="term" value="P:intracellular protein transport"/>
    <property type="evidence" value="ECO:0007669"/>
    <property type="project" value="TreeGrafter"/>
</dbReference>
<evidence type="ECO:0000256" key="4">
    <source>
        <dbReference type="SAM" id="MobiDB-lite"/>
    </source>
</evidence>
<protein>
    <submittedName>
        <fullName evidence="5">Uncharacterized protein</fullName>
    </submittedName>
</protein>
<dbReference type="AlphaFoldDB" id="A0A388LIG2"/>
<feature type="repeat" description="WD" evidence="3">
    <location>
        <begin position="249"/>
        <end position="290"/>
    </location>
</feature>
<evidence type="ECO:0000256" key="2">
    <source>
        <dbReference type="ARBA" id="ARBA00022737"/>
    </source>
</evidence>
<feature type="region of interest" description="Disordered" evidence="4">
    <location>
        <begin position="488"/>
        <end position="595"/>
    </location>
</feature>
<dbReference type="InterPro" id="IPR011047">
    <property type="entry name" value="Quinoprotein_ADH-like_sf"/>
</dbReference>
<dbReference type="InterPro" id="IPR050844">
    <property type="entry name" value="Coatomer_complex_subunit"/>
</dbReference>
<dbReference type="GO" id="GO:0006888">
    <property type="term" value="P:endoplasmic reticulum to Golgi vesicle-mediated transport"/>
    <property type="evidence" value="ECO:0007669"/>
    <property type="project" value="TreeGrafter"/>
</dbReference>
<accession>A0A388LIG2</accession>
<dbReference type="PANTHER" id="PTHR19876:SF20">
    <property type="entry name" value="PRE-MRNA-SPLICING FACTOR PRP46-LIKE"/>
    <property type="match status" value="1"/>
</dbReference>
<feature type="compositionally biased region" description="Acidic residues" evidence="4">
    <location>
        <begin position="488"/>
        <end position="506"/>
    </location>
</feature>
<dbReference type="Pfam" id="PF00400">
    <property type="entry name" value="WD40"/>
    <property type="match status" value="2"/>
</dbReference>
<dbReference type="InterPro" id="IPR001680">
    <property type="entry name" value="WD40_rpt"/>
</dbReference>
<dbReference type="SUPFAM" id="SSF50998">
    <property type="entry name" value="Quinoprotein alcohol dehydrogenase-like"/>
    <property type="match status" value="1"/>
</dbReference>
<dbReference type="SMART" id="SM00320">
    <property type="entry name" value="WD40"/>
    <property type="match status" value="3"/>
</dbReference>
<dbReference type="GO" id="GO:0030126">
    <property type="term" value="C:COPI vesicle coat"/>
    <property type="evidence" value="ECO:0007669"/>
    <property type="project" value="TreeGrafter"/>
</dbReference>
<dbReference type="PROSITE" id="PS50294">
    <property type="entry name" value="WD_REPEATS_REGION"/>
    <property type="match status" value="1"/>
</dbReference>
<name>A0A388LIG2_CHABU</name>
<keyword evidence="2" id="KW-0677">Repeat</keyword>
<organism evidence="5 6">
    <name type="scientific">Chara braunii</name>
    <name type="common">Braun's stonewort</name>
    <dbReference type="NCBI Taxonomy" id="69332"/>
    <lineage>
        <taxon>Eukaryota</taxon>
        <taxon>Viridiplantae</taxon>
        <taxon>Streptophyta</taxon>
        <taxon>Charophyceae</taxon>
        <taxon>Charales</taxon>
        <taxon>Characeae</taxon>
        <taxon>Chara</taxon>
    </lineage>
</organism>
<dbReference type="PROSITE" id="PS50082">
    <property type="entry name" value="WD_REPEATS_2"/>
    <property type="match status" value="2"/>
</dbReference>
<keyword evidence="6" id="KW-1185">Reference proteome</keyword>
<proteinExistence type="predicted"/>
<dbReference type="Proteomes" id="UP000265515">
    <property type="component" value="Unassembled WGS sequence"/>
</dbReference>